<keyword evidence="11" id="KW-0963">Cytoplasm</keyword>
<feature type="binding site" evidence="11">
    <location>
        <position position="13"/>
    </location>
    <ligand>
        <name>[4Fe-4S] cluster</name>
        <dbReference type="ChEBI" id="CHEBI:49883"/>
    </ligand>
</feature>
<evidence type="ECO:0000313" key="13">
    <source>
        <dbReference type="EMBL" id="OEV16360.1"/>
    </source>
</evidence>
<dbReference type="GO" id="GO:0035731">
    <property type="term" value="F:dinitrosyl-iron complex binding"/>
    <property type="evidence" value="ECO:0007669"/>
    <property type="project" value="UniProtKB-UniRule"/>
</dbReference>
<accession>A0A1E7LJF8</accession>
<keyword evidence="10 11" id="KW-0804">Transcription</keyword>
<proteinExistence type="inferred from homology"/>
<keyword evidence="5 11" id="KW-0408">Iron</keyword>
<keyword evidence="3 11" id="KW-0004">4Fe-4S</keyword>
<dbReference type="GO" id="GO:0047134">
    <property type="term" value="F:protein-disulfide reductase [NAD(P)H] activity"/>
    <property type="evidence" value="ECO:0007669"/>
    <property type="project" value="TreeGrafter"/>
</dbReference>
<comment type="similarity">
    <text evidence="2 11">Belongs to the WhiB family.</text>
</comment>
<dbReference type="InterPro" id="IPR034768">
    <property type="entry name" value="4FE4S_WBL"/>
</dbReference>
<dbReference type="PANTHER" id="PTHR38839">
    <property type="entry name" value="TRANSCRIPTIONAL REGULATOR WHID-RELATED"/>
    <property type="match status" value="1"/>
</dbReference>
<dbReference type="PROSITE" id="PS51674">
    <property type="entry name" value="4FE4S_WBL"/>
    <property type="match status" value="1"/>
</dbReference>
<comment type="function">
    <text evidence="11">Acts as a transcriptional regulator. Probably redox-responsive. The apo- but not holo-form probably binds DNA.</text>
</comment>
<evidence type="ECO:0000256" key="1">
    <source>
        <dbReference type="ARBA" id="ARBA00004496"/>
    </source>
</evidence>
<dbReference type="GO" id="GO:0045454">
    <property type="term" value="P:cell redox homeostasis"/>
    <property type="evidence" value="ECO:0007669"/>
    <property type="project" value="TreeGrafter"/>
</dbReference>
<keyword evidence="7 11" id="KW-0805">Transcription regulation</keyword>
<comment type="subcellular location">
    <subcellularLocation>
        <location evidence="1 11">Cytoplasm</location>
    </subcellularLocation>
</comment>
<name>A0A1E7LJF8_9ACTN</name>
<dbReference type="RefSeq" id="WP_070203905.1">
    <property type="nucleotide sequence ID" value="NZ_LJGZ01000103.1"/>
</dbReference>
<evidence type="ECO:0000256" key="5">
    <source>
        <dbReference type="ARBA" id="ARBA00023004"/>
    </source>
</evidence>
<feature type="binding site" evidence="11">
    <location>
        <position position="45"/>
    </location>
    <ligand>
        <name>[4Fe-4S] cluster</name>
        <dbReference type="ChEBI" id="CHEBI:49883"/>
    </ligand>
</feature>
<comment type="caution">
    <text evidence="13">The sequence shown here is derived from an EMBL/GenBank/DDBJ whole genome shotgun (WGS) entry which is preliminary data.</text>
</comment>
<evidence type="ECO:0000256" key="8">
    <source>
        <dbReference type="ARBA" id="ARBA00023125"/>
    </source>
</evidence>
<evidence type="ECO:0000259" key="12">
    <source>
        <dbReference type="PROSITE" id="PS51674"/>
    </source>
</evidence>
<keyword evidence="14" id="KW-1185">Reference proteome</keyword>
<comment type="PTM">
    <text evidence="11">Upon Fe-S cluster removal intramolecular disulfide bonds are formed.</text>
</comment>
<sequence>MSTDLSWRDSALCAQTDPEAYYPEVGGSAVPAKRTCMACPVRPACLDYALATGQRWGVWGGLTQKELRRLINQRTAA</sequence>
<evidence type="ECO:0000256" key="6">
    <source>
        <dbReference type="ARBA" id="ARBA00023014"/>
    </source>
</evidence>
<dbReference type="PANTHER" id="PTHR38839:SF4">
    <property type="entry name" value="TRANSCRIPTIONAL REGULATOR WHIB"/>
    <property type="match status" value="1"/>
</dbReference>
<evidence type="ECO:0000256" key="11">
    <source>
        <dbReference type="HAMAP-Rule" id="MF_01479"/>
    </source>
</evidence>
<gene>
    <name evidence="11" type="primary">whiB</name>
    <name evidence="13" type="ORF">AN221_32675</name>
</gene>
<reference evidence="13 14" key="1">
    <citation type="journal article" date="2016" name="Front. Microbiol.">
        <title>Comparative Genomics Analysis of Streptomyces Species Reveals Their Adaptation to the Marine Environment and Their Diversity at the Genomic Level.</title>
        <authorList>
            <person name="Tian X."/>
            <person name="Zhang Z."/>
            <person name="Yang T."/>
            <person name="Chen M."/>
            <person name="Li J."/>
            <person name="Chen F."/>
            <person name="Yang J."/>
            <person name="Li W."/>
            <person name="Zhang B."/>
            <person name="Zhang Z."/>
            <person name="Wu J."/>
            <person name="Zhang C."/>
            <person name="Long L."/>
            <person name="Xiao J."/>
        </authorList>
    </citation>
    <scope>NUCLEOTIDE SEQUENCE [LARGE SCALE GENOMIC DNA]</scope>
    <source>
        <strain evidence="13 14">SCSIO M10372</strain>
    </source>
</reference>
<dbReference type="GO" id="GO:0051539">
    <property type="term" value="F:4 iron, 4 sulfur cluster binding"/>
    <property type="evidence" value="ECO:0007669"/>
    <property type="project" value="UniProtKB-UniRule"/>
</dbReference>
<dbReference type="AlphaFoldDB" id="A0A1E7LJF8"/>
<protein>
    <recommendedName>
        <fullName evidence="11">Transcriptional regulator WhiB</fullName>
    </recommendedName>
</protein>
<dbReference type="EMBL" id="LJGZ01000103">
    <property type="protein sequence ID" value="OEV16360.1"/>
    <property type="molecule type" value="Genomic_DNA"/>
</dbReference>
<dbReference type="Pfam" id="PF02467">
    <property type="entry name" value="Whib"/>
    <property type="match status" value="1"/>
</dbReference>
<dbReference type="HAMAP" id="MF_01479">
    <property type="entry name" value="WhiB"/>
    <property type="match status" value="1"/>
</dbReference>
<evidence type="ECO:0000313" key="14">
    <source>
        <dbReference type="Proteomes" id="UP000175971"/>
    </source>
</evidence>
<dbReference type="InterPro" id="IPR003482">
    <property type="entry name" value="Whib"/>
</dbReference>
<feature type="binding site" evidence="11">
    <location>
        <position position="36"/>
    </location>
    <ligand>
        <name>[4Fe-4S] cluster</name>
        <dbReference type="ChEBI" id="CHEBI:49883"/>
    </ligand>
</feature>
<dbReference type="GO" id="GO:0003677">
    <property type="term" value="F:DNA binding"/>
    <property type="evidence" value="ECO:0007669"/>
    <property type="project" value="UniProtKB-UniRule"/>
</dbReference>
<comment type="cofactor">
    <cofactor evidence="11">
        <name>[4Fe-4S] cluster</name>
        <dbReference type="ChEBI" id="CHEBI:49883"/>
    </cofactor>
    <text evidence="11">Binds 1 [4Fe-4S] cluster per subunit. Following nitrosylation of the [4Fe-4S] cluster binds 1 [4Fe-8(NO)] cluster per subunit.</text>
</comment>
<dbReference type="GO" id="GO:0005737">
    <property type="term" value="C:cytoplasm"/>
    <property type="evidence" value="ECO:0007669"/>
    <property type="project" value="UniProtKB-SubCell"/>
</dbReference>
<evidence type="ECO:0000256" key="9">
    <source>
        <dbReference type="ARBA" id="ARBA00023157"/>
    </source>
</evidence>
<keyword evidence="6 11" id="KW-0411">Iron-sulfur</keyword>
<feature type="binding site" evidence="11">
    <location>
        <position position="39"/>
    </location>
    <ligand>
        <name>[4Fe-4S] cluster</name>
        <dbReference type="ChEBI" id="CHEBI:49883"/>
    </ligand>
</feature>
<organism evidence="13 14">
    <name type="scientific">Streptomyces nanshensis</name>
    <dbReference type="NCBI Taxonomy" id="518642"/>
    <lineage>
        <taxon>Bacteria</taxon>
        <taxon>Bacillati</taxon>
        <taxon>Actinomycetota</taxon>
        <taxon>Actinomycetes</taxon>
        <taxon>Kitasatosporales</taxon>
        <taxon>Streptomycetaceae</taxon>
        <taxon>Streptomyces</taxon>
    </lineage>
</organism>
<dbReference type="GO" id="GO:0046872">
    <property type="term" value="F:metal ion binding"/>
    <property type="evidence" value="ECO:0007669"/>
    <property type="project" value="UniProtKB-KW"/>
</dbReference>
<dbReference type="GO" id="GO:0045892">
    <property type="term" value="P:negative regulation of DNA-templated transcription"/>
    <property type="evidence" value="ECO:0007669"/>
    <property type="project" value="TreeGrafter"/>
</dbReference>
<comment type="PTM">
    <text evidence="11">The Fe-S cluster can be nitrosylated by nitric oxide (NO).</text>
</comment>
<evidence type="ECO:0000256" key="2">
    <source>
        <dbReference type="ARBA" id="ARBA00006597"/>
    </source>
</evidence>
<evidence type="ECO:0000256" key="3">
    <source>
        <dbReference type="ARBA" id="ARBA00022485"/>
    </source>
</evidence>
<dbReference type="OrthoDB" id="5192305at2"/>
<evidence type="ECO:0000256" key="10">
    <source>
        <dbReference type="ARBA" id="ARBA00023163"/>
    </source>
</evidence>
<keyword evidence="8 11" id="KW-0238">DNA-binding</keyword>
<evidence type="ECO:0000256" key="7">
    <source>
        <dbReference type="ARBA" id="ARBA00023015"/>
    </source>
</evidence>
<keyword evidence="9 11" id="KW-1015">Disulfide bond</keyword>
<dbReference type="Proteomes" id="UP000175971">
    <property type="component" value="Unassembled WGS sequence"/>
</dbReference>
<keyword evidence="4 11" id="KW-0479">Metal-binding</keyword>
<evidence type="ECO:0000256" key="4">
    <source>
        <dbReference type="ARBA" id="ARBA00022723"/>
    </source>
</evidence>
<feature type="domain" description="4Fe-4S Wbl-type" evidence="12">
    <location>
        <begin position="12"/>
        <end position="69"/>
    </location>
</feature>